<reference evidence="2 3" key="1">
    <citation type="submission" date="2017-02" db="EMBL/GenBank/DDBJ databases">
        <authorList>
            <person name="Peterson S.W."/>
        </authorList>
    </citation>
    <scope>NUCLEOTIDE SEQUENCE [LARGE SCALE GENOMIC DNA]</scope>
    <source>
        <strain evidence="2 3">DSM 21481</strain>
    </source>
</reference>
<protein>
    <submittedName>
        <fullName evidence="2">Uncharacterized protein</fullName>
    </submittedName>
</protein>
<evidence type="ECO:0000313" key="2">
    <source>
        <dbReference type="EMBL" id="SKC46576.1"/>
    </source>
</evidence>
<evidence type="ECO:0000313" key="3">
    <source>
        <dbReference type="Proteomes" id="UP000189777"/>
    </source>
</evidence>
<feature type="compositionally biased region" description="Basic and acidic residues" evidence="1">
    <location>
        <begin position="223"/>
        <end position="234"/>
    </location>
</feature>
<sequence>MLVVVLLCAVGVVGGYGLGQAVDGARNLLTGPESLPADKVAAPEPLDVGGPATTCRSQDVEVRLSPSATTVTAGSPMSFMVRVANVGRVPCLFDGAAASRAVTITDESGKEEVWSSAECSDGSTMLLLGPEGVNAGEVHWTSVQGCAKEAPVVEAGTYRATAALEDVPGASSEPVTFTVAAKAKPRPTPSADTSTEGATSGDEADAKGGAAKDGATSDDEKDDGQKGDGGRADDATGGGGEEAAADRAAEGRATADEKSATR</sequence>
<dbReference type="STRING" id="526729.SAMN04324258_1050"/>
<feature type="region of interest" description="Disordered" evidence="1">
    <location>
        <begin position="179"/>
        <end position="262"/>
    </location>
</feature>
<organism evidence="2 3">
    <name type="scientific">Krasilnikoviella flava</name>
    <dbReference type="NCBI Taxonomy" id="526729"/>
    <lineage>
        <taxon>Bacteria</taxon>
        <taxon>Bacillati</taxon>
        <taxon>Actinomycetota</taxon>
        <taxon>Actinomycetes</taxon>
        <taxon>Micrococcales</taxon>
        <taxon>Promicromonosporaceae</taxon>
        <taxon>Krasilnikoviella</taxon>
    </lineage>
</organism>
<dbReference type="Proteomes" id="UP000189777">
    <property type="component" value="Unassembled WGS sequence"/>
</dbReference>
<feature type="compositionally biased region" description="Basic and acidic residues" evidence="1">
    <location>
        <begin position="244"/>
        <end position="262"/>
    </location>
</feature>
<name>A0A1T5J5F9_9MICO</name>
<gene>
    <name evidence="2" type="ORF">SAMN04324258_1050</name>
</gene>
<evidence type="ECO:0000256" key="1">
    <source>
        <dbReference type="SAM" id="MobiDB-lite"/>
    </source>
</evidence>
<keyword evidence="3" id="KW-1185">Reference proteome</keyword>
<proteinExistence type="predicted"/>
<dbReference type="AlphaFoldDB" id="A0A1T5J5F9"/>
<dbReference type="EMBL" id="FUZQ01000002">
    <property type="protein sequence ID" value="SKC46576.1"/>
    <property type="molecule type" value="Genomic_DNA"/>
</dbReference>
<accession>A0A1T5J5F9</accession>